<name>J4ICR1_9APHY</name>
<dbReference type="Proteomes" id="UP000006352">
    <property type="component" value="Unassembled WGS sequence"/>
</dbReference>
<protein>
    <submittedName>
        <fullName evidence="2">Uncharacterized protein</fullName>
    </submittedName>
</protein>
<dbReference type="AlphaFoldDB" id="J4ICR1"/>
<feature type="compositionally biased region" description="Polar residues" evidence="1">
    <location>
        <begin position="265"/>
        <end position="274"/>
    </location>
</feature>
<dbReference type="RefSeq" id="XP_012176872.1">
    <property type="nucleotide sequence ID" value="XM_012321482.1"/>
</dbReference>
<evidence type="ECO:0000256" key="1">
    <source>
        <dbReference type="SAM" id="MobiDB-lite"/>
    </source>
</evidence>
<dbReference type="GeneID" id="24101751"/>
<dbReference type="InParanoid" id="J4ICR1"/>
<accession>J4ICR1</accession>
<sequence>MPKRPLDTIVIDEDIEEQFPAHRACRRVSFDRDFADLHGLPLDSSGTGKDAHSTLPSPSAQHEIEGRIPLYSITAPWKEERLRRPELQSQEIPSIVTLLQAGKNINDRTIPCLEASSDKNMPAHMSTTSQSISCVDDPAVSMQSHIGSNCPQAVLGPPDTSLISTASNEGPSKFSVYRIRLPAPPAQALIELDHQNCDPQKPGSYLLFASFTSAEHESFRQAVSAITRPQDHISSVASLPSIAQSSVPVSSQPSCFDSTAPREGQPSSLSTFEQSRVAIGDSEGRGENEHIPEQMIEVSGASYVANSASVSSAKTKDQPPRRKTRHIELILEDFIVLLRKCIAGDSEAISHLKDIIKKAGGLERMTSLTKQIATQTAILAARKKMEGESGTILEEEFYAAWFVDCKDVTLLMSTKVAGKTKRLYGMGRISYTMAFALIGTYILDINLEAHTDPSSPQASLRILKSSSPVEHDRARVAREACMSALDDLDTIFAAAIAQTRGDSRRSGPAVQRRLQDDKGRLNDMVDLLANRLGISGPRILLPKSRRAMDSWVTSFSPQAAKGNSEEVTAVDSQNAQPVAVMAAL</sequence>
<dbReference type="EMBL" id="HE797535">
    <property type="protein sequence ID" value="CCM06851.1"/>
    <property type="molecule type" value="Genomic_DNA"/>
</dbReference>
<evidence type="ECO:0000313" key="2">
    <source>
        <dbReference type="EMBL" id="CCM06851.1"/>
    </source>
</evidence>
<gene>
    <name evidence="2" type="ORF">FIBRA_09156</name>
</gene>
<organism evidence="2 3">
    <name type="scientific">Fibroporia radiculosa</name>
    <dbReference type="NCBI Taxonomy" id="599839"/>
    <lineage>
        <taxon>Eukaryota</taxon>
        <taxon>Fungi</taxon>
        <taxon>Dikarya</taxon>
        <taxon>Basidiomycota</taxon>
        <taxon>Agaricomycotina</taxon>
        <taxon>Agaricomycetes</taxon>
        <taxon>Polyporales</taxon>
        <taxon>Fibroporiaceae</taxon>
        <taxon>Fibroporia</taxon>
    </lineage>
</organism>
<dbReference type="OrthoDB" id="2945238at2759"/>
<feature type="region of interest" description="Disordered" evidence="1">
    <location>
        <begin position="250"/>
        <end position="274"/>
    </location>
</feature>
<dbReference type="HOGENOM" id="CLU_466942_0_0_1"/>
<keyword evidence="3" id="KW-1185">Reference proteome</keyword>
<proteinExistence type="predicted"/>
<reference evidence="2 3" key="1">
    <citation type="journal article" date="2012" name="Appl. Environ. Microbiol.">
        <title>Short-read sequencing for genomic analysis of the brown rot fungus Fibroporia radiculosa.</title>
        <authorList>
            <person name="Tang J.D."/>
            <person name="Perkins A.D."/>
            <person name="Sonstegard T.S."/>
            <person name="Schroeder S.G."/>
            <person name="Burgess S.C."/>
            <person name="Diehl S.V."/>
        </authorList>
    </citation>
    <scope>NUCLEOTIDE SEQUENCE [LARGE SCALE GENOMIC DNA]</scope>
    <source>
        <strain evidence="2 3">TFFH 294</strain>
    </source>
</reference>
<feature type="region of interest" description="Disordered" evidence="1">
    <location>
        <begin position="41"/>
        <end position="63"/>
    </location>
</feature>
<evidence type="ECO:0000313" key="3">
    <source>
        <dbReference type="Proteomes" id="UP000006352"/>
    </source>
</evidence>